<evidence type="ECO:0000313" key="2">
    <source>
        <dbReference type="EMBL" id="EER45912.1"/>
    </source>
</evidence>
<name>C5S5C6_9PAST</name>
<organism evidence="2 3">
    <name type="scientific">Actinobacillus minor NM305</name>
    <dbReference type="NCBI Taxonomy" id="637911"/>
    <lineage>
        <taxon>Bacteria</taxon>
        <taxon>Pseudomonadati</taxon>
        <taxon>Pseudomonadota</taxon>
        <taxon>Gammaproteobacteria</taxon>
        <taxon>Pasteurellales</taxon>
        <taxon>Pasteurellaceae</taxon>
        <taxon>Actinobacillus</taxon>
    </lineage>
</organism>
<evidence type="ECO:0000313" key="3">
    <source>
        <dbReference type="Proteomes" id="UP000005532"/>
    </source>
</evidence>
<dbReference type="Proteomes" id="UP000005532">
    <property type="component" value="Unassembled WGS sequence"/>
</dbReference>
<reference evidence="2 3" key="1">
    <citation type="journal article" date="2010" name="Vet. Microbiol.">
        <title>Production of haemolysins by strains of the Actinobacillus minor/porcitonsillarum complex.</title>
        <authorList>
            <person name="Arya G."/>
            <person name="Niven D.F."/>
        </authorList>
    </citation>
    <scope>NUCLEOTIDE SEQUENCE [LARGE SCALE GENOMIC DNA]</scope>
    <source>
        <strain evidence="2 3">NM305</strain>
    </source>
</reference>
<dbReference type="AlphaFoldDB" id="C5S5C6"/>
<dbReference type="EMBL" id="ACQL01000190">
    <property type="protein sequence ID" value="EER45912.1"/>
    <property type="molecule type" value="Genomic_DNA"/>
</dbReference>
<dbReference type="InterPro" id="IPR018875">
    <property type="entry name" value="Antirepressor_Ant_N"/>
</dbReference>
<protein>
    <submittedName>
        <fullName evidence="2">Putative antirepressor protein</fullName>
    </submittedName>
</protein>
<dbReference type="eggNOG" id="COG3378">
    <property type="taxonomic scope" value="Bacteria"/>
</dbReference>
<gene>
    <name evidence="2" type="ORF">AM305_04082</name>
</gene>
<dbReference type="OrthoDB" id="1042522at2"/>
<sequence length="175" mass="20532">MKALKAKFLGAEITVIDYNGKPYVPMLPICENIGLDWEAQRQRIQRDDVLSSTTFIIQAVAEDGKNREMVCLPLHYLNGWLFGIDTKRVKSSIRGKLNQYKKECYEVLWQYWETGIVKREQVKARLAEIDEWDKETFIEAQSGSQLMLKRKVALKEIRIERMKLIQGDLFENFEL</sequence>
<dbReference type="Pfam" id="PF10547">
    <property type="entry name" value="P22_AR_N"/>
    <property type="match status" value="1"/>
</dbReference>
<accession>C5S5C6</accession>
<evidence type="ECO:0000259" key="1">
    <source>
        <dbReference type="Pfam" id="PF10547"/>
    </source>
</evidence>
<comment type="caution">
    <text evidence="2">The sequence shown here is derived from an EMBL/GenBank/DDBJ whole genome shotgun (WGS) entry which is preliminary data.</text>
</comment>
<dbReference type="PRINTS" id="PR01994">
    <property type="entry name" value="ANTIREPRESSR"/>
</dbReference>
<proteinExistence type="predicted"/>
<feature type="domain" description="Antirepressor protein ant N-terminal" evidence="1">
    <location>
        <begin position="7"/>
        <end position="115"/>
    </location>
</feature>
<dbReference type="RefSeq" id="WP_005826439.1">
    <property type="nucleotide sequence ID" value="NZ_ACQL01000190.1"/>
</dbReference>